<dbReference type="EMBL" id="AHOM02000004">
    <property type="protein sequence ID" value="EJZ42352.1"/>
    <property type="molecule type" value="Genomic_DNA"/>
</dbReference>
<organism evidence="1 2">
    <name type="scientific">Leptospira licerasiae str. MMD4847</name>
    <dbReference type="NCBI Taxonomy" id="1049971"/>
    <lineage>
        <taxon>Bacteria</taxon>
        <taxon>Pseudomonadati</taxon>
        <taxon>Spirochaetota</taxon>
        <taxon>Spirochaetia</taxon>
        <taxon>Leptospirales</taxon>
        <taxon>Leptospiraceae</taxon>
        <taxon>Leptospira</taxon>
    </lineage>
</organism>
<accession>A0ABN0H9G1</accession>
<comment type="caution">
    <text evidence="1">The sequence shown here is derived from an EMBL/GenBank/DDBJ whole genome shotgun (WGS) entry which is preliminary data.</text>
</comment>
<evidence type="ECO:0000313" key="1">
    <source>
        <dbReference type="EMBL" id="EJZ42352.1"/>
    </source>
</evidence>
<name>A0ABN0H9G1_9LEPT</name>
<dbReference type="Proteomes" id="UP000018720">
    <property type="component" value="Unassembled WGS sequence"/>
</dbReference>
<proteinExistence type="predicted"/>
<reference evidence="1 2" key="1">
    <citation type="submission" date="2012-08" db="EMBL/GenBank/DDBJ databases">
        <authorList>
            <person name="Harkins D.M."/>
            <person name="Durkin A.S."/>
            <person name="Selengut J.D."/>
            <person name="Sanka R."/>
            <person name="DePew J."/>
            <person name="Purushe J."/>
            <person name="Matthias M.A."/>
            <person name="Vinetz J.M."/>
            <person name="Sutton G.G."/>
            <person name="Nelson W.C."/>
            <person name="Fouts D.E."/>
        </authorList>
    </citation>
    <scope>NUCLEOTIDE SEQUENCE [LARGE SCALE GENOMIC DNA]</scope>
    <source>
        <strain evidence="1 2">MMD4847</strain>
    </source>
</reference>
<keyword evidence="2" id="KW-1185">Reference proteome</keyword>
<protein>
    <submittedName>
        <fullName evidence="1">Uncharacterized protein</fullName>
    </submittedName>
</protein>
<sequence>MGTVVRVQSEPDESGKPGLLTALINNANKEDIRWFWPIKPMPGSRCVILFGDNSAARAVAIGFNKIAKVKTSIMEMRDIEIDETGFKFGEGSVQAVDTNSLEIWMNQIVSSLQTLYTAIQNAPTTPTDGGASYKAGLSSAIESLPIPQVPPDLKVVSFKYGKI</sequence>
<evidence type="ECO:0000313" key="2">
    <source>
        <dbReference type="Proteomes" id="UP000018720"/>
    </source>
</evidence>
<gene>
    <name evidence="1" type="ORF">LEP1GSC178_3613</name>
</gene>